<evidence type="ECO:0000256" key="1">
    <source>
        <dbReference type="SAM" id="SignalP"/>
    </source>
</evidence>
<dbReference type="EMBL" id="NGFO01000060">
    <property type="protein sequence ID" value="OUC75641.1"/>
    <property type="molecule type" value="Genomic_DNA"/>
</dbReference>
<dbReference type="Pfam" id="PF00326">
    <property type="entry name" value="Peptidase_S9"/>
    <property type="match status" value="1"/>
</dbReference>
<feature type="domain" description="Peptidase S9 prolyl oligopeptidase catalytic" evidence="2">
    <location>
        <begin position="335"/>
        <end position="381"/>
    </location>
</feature>
<proteinExistence type="predicted"/>
<dbReference type="STRING" id="417102.CA982_25525"/>
<dbReference type="Proteomes" id="UP000194632">
    <property type="component" value="Unassembled WGS sequence"/>
</dbReference>
<evidence type="ECO:0000313" key="4">
    <source>
        <dbReference type="Proteomes" id="UP000194632"/>
    </source>
</evidence>
<keyword evidence="1" id="KW-0732">Signal</keyword>
<dbReference type="InterPro" id="IPR029058">
    <property type="entry name" value="AB_hydrolase_fold"/>
</dbReference>
<dbReference type="AlphaFoldDB" id="A0A243Q304"/>
<evidence type="ECO:0000313" key="3">
    <source>
        <dbReference type="EMBL" id="OUC75641.1"/>
    </source>
</evidence>
<dbReference type="PANTHER" id="PTHR34853">
    <property type="match status" value="1"/>
</dbReference>
<dbReference type="GO" id="GO:0004806">
    <property type="term" value="F:triacylglycerol lipase activity"/>
    <property type="evidence" value="ECO:0007669"/>
    <property type="project" value="InterPro"/>
</dbReference>
<dbReference type="InterPro" id="IPR001375">
    <property type="entry name" value="Peptidase_S9_cat"/>
</dbReference>
<dbReference type="Gene3D" id="3.40.50.1820">
    <property type="entry name" value="alpha/beta hydrolase"/>
    <property type="match status" value="2"/>
</dbReference>
<dbReference type="GO" id="GO:0006508">
    <property type="term" value="P:proteolysis"/>
    <property type="evidence" value="ECO:0007669"/>
    <property type="project" value="InterPro"/>
</dbReference>
<dbReference type="PIRSF" id="PIRSF029171">
    <property type="entry name" value="Esterase_LipA"/>
    <property type="match status" value="1"/>
</dbReference>
<evidence type="ECO:0000259" key="2">
    <source>
        <dbReference type="Pfam" id="PF00326"/>
    </source>
</evidence>
<organism evidence="3 4">
    <name type="scientific">Gordonia lacunae</name>
    <dbReference type="NCBI Taxonomy" id="417102"/>
    <lineage>
        <taxon>Bacteria</taxon>
        <taxon>Bacillati</taxon>
        <taxon>Actinomycetota</taxon>
        <taxon>Actinomycetes</taxon>
        <taxon>Mycobacteriales</taxon>
        <taxon>Gordoniaceae</taxon>
        <taxon>Gordonia</taxon>
    </lineage>
</organism>
<gene>
    <name evidence="3" type="ORF">CA982_25525</name>
</gene>
<dbReference type="SUPFAM" id="SSF53474">
    <property type="entry name" value="alpha/beta-Hydrolases"/>
    <property type="match status" value="1"/>
</dbReference>
<feature type="chain" id="PRO_5012557584" evidence="1">
    <location>
        <begin position="28"/>
        <end position="399"/>
    </location>
</feature>
<feature type="signal peptide" evidence="1">
    <location>
        <begin position="1"/>
        <end position="27"/>
    </location>
</feature>
<reference evidence="3 4" key="1">
    <citation type="submission" date="2017-05" db="EMBL/GenBank/DDBJ databases">
        <title>Biotechnological potential of actinobacteria isolated from South African environments.</title>
        <authorList>
            <person name="Le Roes-Hill M."/>
            <person name="Prins A."/>
            <person name="Durrell K.A."/>
        </authorList>
    </citation>
    <scope>NUCLEOTIDE SEQUENCE [LARGE SCALE GENOMIC DNA]</scope>
    <source>
        <strain evidence="3">BS2</strain>
    </source>
</reference>
<dbReference type="GO" id="GO:0016042">
    <property type="term" value="P:lipid catabolic process"/>
    <property type="evidence" value="ECO:0007669"/>
    <property type="project" value="InterPro"/>
</dbReference>
<name>A0A243Q304_9ACTN</name>
<protein>
    <submittedName>
        <fullName evidence="3">Lipase</fullName>
    </submittedName>
</protein>
<accession>A0A243Q304</accession>
<dbReference type="OrthoDB" id="9798122at2"/>
<dbReference type="PANTHER" id="PTHR34853:SF1">
    <property type="entry name" value="LIPASE 5"/>
    <property type="match status" value="1"/>
</dbReference>
<sequence>MWTVTRWHRKVLAFAACAAVVIGSAGAAGTLTAGTAIASPATLGDTGSVVSSRPLASQFWVPGSADATVLTYVTTDAFGHKALSTGTVFIPKGTAPPGGWPVVSWAHGTSGIGDDCAPSVRGPGLPERDLPYLARWMQQGYAIVASDYAGLGTPGLHAYLDGRTTAHNVVHMVRAGREFSSTLPVAQRLSRSWAAVGQSQGGGAAIYTARYATEFGGSALDYRGAVGTGTPAYIERLVQIAGPGVPPVAITPSLTAYLSYITAGLRYAHPELGIDRILTPTGRKYVALAETQCVGEFEEQLRGVSVGDYFSAPLTSLPKFSATLAEYLGMPEKGFDKPFFMGHGLLDTDVPYPTTAAYAAALTANGQPVTFRTYPSDHSGTLVRSQADTIPFLNRLFGK</sequence>
<keyword evidence="4" id="KW-1185">Reference proteome</keyword>
<dbReference type="GO" id="GO:0008236">
    <property type="term" value="F:serine-type peptidase activity"/>
    <property type="evidence" value="ECO:0007669"/>
    <property type="project" value="InterPro"/>
</dbReference>
<comment type="caution">
    <text evidence="3">The sequence shown here is derived from an EMBL/GenBank/DDBJ whole genome shotgun (WGS) entry which is preliminary data.</text>
</comment>
<dbReference type="InterPro" id="IPR005152">
    <property type="entry name" value="Lipase_secreted"/>
</dbReference>